<accession>A0A1A2NM41</accession>
<evidence type="ECO:0000313" key="3">
    <source>
        <dbReference type="Proteomes" id="UP000093943"/>
    </source>
</evidence>
<evidence type="ECO:0008006" key="4">
    <source>
        <dbReference type="Google" id="ProtNLM"/>
    </source>
</evidence>
<dbReference type="AlphaFoldDB" id="A0A1A2NM41"/>
<sequence length="132" mass="14101">MTIVDHRARAARPIFADVTPAPRGELPLEAPPRDWTWLNWALSLLTAPAAVLLMTFALSRVAGTARCNSAACPELRVNGALFGLLYHGAAGVAAVTLFLAFFFATTHRRGIAVWACGWALLGADLVTLLAVF</sequence>
<comment type="caution">
    <text evidence="2">The sequence shown here is derived from an EMBL/GenBank/DDBJ whole genome shotgun (WGS) entry which is preliminary data.</text>
</comment>
<protein>
    <recommendedName>
        <fullName evidence="4">Transmembrane protein</fullName>
    </recommendedName>
</protein>
<dbReference type="OrthoDB" id="4762660at2"/>
<dbReference type="RefSeq" id="WP_064923330.1">
    <property type="nucleotide sequence ID" value="NZ_LZJK01000130.1"/>
</dbReference>
<name>A0A1A2NM41_MYCSD</name>
<evidence type="ECO:0000256" key="1">
    <source>
        <dbReference type="SAM" id="Phobius"/>
    </source>
</evidence>
<feature type="transmembrane region" description="Helical" evidence="1">
    <location>
        <begin position="79"/>
        <end position="105"/>
    </location>
</feature>
<evidence type="ECO:0000313" key="2">
    <source>
        <dbReference type="EMBL" id="OBI34107.1"/>
    </source>
</evidence>
<organism evidence="2 3">
    <name type="scientific">Mycolicibacter sinensis (strain JDM601)</name>
    <name type="common">Mycobacterium sinense</name>
    <dbReference type="NCBI Taxonomy" id="875328"/>
    <lineage>
        <taxon>Bacteria</taxon>
        <taxon>Bacillati</taxon>
        <taxon>Actinomycetota</taxon>
        <taxon>Actinomycetes</taxon>
        <taxon>Mycobacteriales</taxon>
        <taxon>Mycobacteriaceae</taxon>
        <taxon>Mycolicibacter</taxon>
    </lineage>
</organism>
<dbReference type="EMBL" id="LZKG01000009">
    <property type="protein sequence ID" value="OBI34107.1"/>
    <property type="molecule type" value="Genomic_DNA"/>
</dbReference>
<proteinExistence type="predicted"/>
<dbReference type="Proteomes" id="UP000093943">
    <property type="component" value="Unassembled WGS sequence"/>
</dbReference>
<keyword evidence="1" id="KW-0472">Membrane</keyword>
<reference evidence="3" key="1">
    <citation type="submission" date="2016-06" db="EMBL/GenBank/DDBJ databases">
        <authorList>
            <person name="Sutton G."/>
            <person name="Brinkac L."/>
            <person name="Sanka R."/>
            <person name="Adams M."/>
            <person name="Lau E."/>
            <person name="Sam S."/>
            <person name="Sreng N."/>
            <person name="Him V."/>
            <person name="Kerleguer A."/>
            <person name="Cheng S."/>
        </authorList>
    </citation>
    <scope>NUCLEOTIDE SEQUENCE [LARGE SCALE GENOMIC DNA]</scope>
    <source>
        <strain evidence="3">E1876</strain>
    </source>
</reference>
<keyword evidence="1" id="KW-0812">Transmembrane</keyword>
<keyword evidence="1" id="KW-1133">Transmembrane helix</keyword>
<gene>
    <name evidence="2" type="ORF">A5710_12300</name>
</gene>
<feature type="transmembrane region" description="Helical" evidence="1">
    <location>
        <begin position="37"/>
        <end position="58"/>
    </location>
</feature>
<feature type="transmembrane region" description="Helical" evidence="1">
    <location>
        <begin position="111"/>
        <end position="131"/>
    </location>
</feature>